<evidence type="ECO:0000313" key="1">
    <source>
        <dbReference type="EMBL" id="SFP58987.1"/>
    </source>
</evidence>
<evidence type="ECO:0008006" key="3">
    <source>
        <dbReference type="Google" id="ProtNLM"/>
    </source>
</evidence>
<proteinExistence type="predicted"/>
<dbReference type="OrthoDB" id="9815425at2"/>
<reference evidence="2" key="1">
    <citation type="submission" date="2016-10" db="EMBL/GenBank/DDBJ databases">
        <authorList>
            <person name="Varghese N."/>
            <person name="Submissions S."/>
        </authorList>
    </citation>
    <scope>NUCLEOTIDE SEQUENCE [LARGE SCALE GENOMIC DNA]</scope>
    <source>
        <strain evidence="2">P18</strain>
    </source>
</reference>
<accession>A0A1I5RKX6</accession>
<organism evidence="1 2">
    <name type="scientific">Butyrivibrio proteoclasticus</name>
    <dbReference type="NCBI Taxonomy" id="43305"/>
    <lineage>
        <taxon>Bacteria</taxon>
        <taxon>Bacillati</taxon>
        <taxon>Bacillota</taxon>
        <taxon>Clostridia</taxon>
        <taxon>Lachnospirales</taxon>
        <taxon>Lachnospiraceae</taxon>
        <taxon>Butyrivibrio</taxon>
    </lineage>
</organism>
<keyword evidence="2" id="KW-1185">Reference proteome</keyword>
<sequence length="65" mass="7237">MVGGESAGGGLCAALCMKASIDIYDGMYHAFDMMEPNSDIGKEAIQKFEEHFEYAMNNYYAKQEN</sequence>
<name>A0A1I5RKX6_9FIRM</name>
<dbReference type="Proteomes" id="UP000182624">
    <property type="component" value="Unassembled WGS sequence"/>
</dbReference>
<dbReference type="RefSeq" id="WP_074884578.1">
    <property type="nucleotide sequence ID" value="NZ_FOXO01000004.1"/>
</dbReference>
<dbReference type="EMBL" id="FOXO01000004">
    <property type="protein sequence ID" value="SFP58987.1"/>
    <property type="molecule type" value="Genomic_DNA"/>
</dbReference>
<dbReference type="AlphaFoldDB" id="A0A1I5RKX6"/>
<protein>
    <recommendedName>
        <fullName evidence="3">Alpha/beta hydrolase fold-3 domain-containing protein</fullName>
    </recommendedName>
</protein>
<gene>
    <name evidence="1" type="ORF">SAMN04487928_10470</name>
</gene>
<evidence type="ECO:0000313" key="2">
    <source>
        <dbReference type="Proteomes" id="UP000182624"/>
    </source>
</evidence>